<proteinExistence type="predicted"/>
<dbReference type="PANTHER" id="PTHR19857">
    <property type="entry name" value="MITOCHONDRIAL DIVISION PROTEIN 1-RELATED"/>
    <property type="match status" value="1"/>
</dbReference>
<evidence type="ECO:0008006" key="6">
    <source>
        <dbReference type="Google" id="ProtNLM"/>
    </source>
</evidence>
<evidence type="ECO:0000256" key="3">
    <source>
        <dbReference type="SAM" id="MobiDB-lite"/>
    </source>
</evidence>
<dbReference type="PANTHER" id="PTHR19857:SF21">
    <property type="entry name" value="ANAPHASE-PROMOTING COMPLEX SUBUNIT 4 WD40 DOMAIN-CONTAINING PROTEIN"/>
    <property type="match status" value="1"/>
</dbReference>
<dbReference type="InterPro" id="IPR051179">
    <property type="entry name" value="WD_repeat_multifunction"/>
</dbReference>
<gene>
    <name evidence="4" type="ORF">NDN08_006138</name>
</gene>
<dbReference type="SUPFAM" id="SSF50978">
    <property type="entry name" value="WD40 repeat-like"/>
    <property type="match status" value="1"/>
</dbReference>
<name>A0AAV8UMN4_9RHOD</name>
<keyword evidence="2" id="KW-0677">Repeat</keyword>
<evidence type="ECO:0000256" key="2">
    <source>
        <dbReference type="ARBA" id="ARBA00022737"/>
    </source>
</evidence>
<dbReference type="EMBL" id="JAMWBK010000008">
    <property type="protein sequence ID" value="KAJ8902818.1"/>
    <property type="molecule type" value="Genomic_DNA"/>
</dbReference>
<reference evidence="4 5" key="1">
    <citation type="journal article" date="2023" name="Nat. Commun.">
        <title>Origin of minicircular mitochondrial genomes in red algae.</title>
        <authorList>
            <person name="Lee Y."/>
            <person name="Cho C.H."/>
            <person name="Lee Y.M."/>
            <person name="Park S.I."/>
            <person name="Yang J.H."/>
            <person name="West J.A."/>
            <person name="Bhattacharya D."/>
            <person name="Yoon H.S."/>
        </authorList>
    </citation>
    <scope>NUCLEOTIDE SEQUENCE [LARGE SCALE GENOMIC DNA]</scope>
    <source>
        <strain evidence="4 5">CCMP1338</strain>
        <tissue evidence="4">Whole cell</tissue>
    </source>
</reference>
<dbReference type="InterPro" id="IPR015943">
    <property type="entry name" value="WD40/YVTN_repeat-like_dom_sf"/>
</dbReference>
<keyword evidence="5" id="KW-1185">Reference proteome</keyword>
<protein>
    <recommendedName>
        <fullName evidence="6">F-box domain-containing protein</fullName>
    </recommendedName>
</protein>
<evidence type="ECO:0000256" key="1">
    <source>
        <dbReference type="ARBA" id="ARBA00022574"/>
    </source>
</evidence>
<dbReference type="AlphaFoldDB" id="A0AAV8UMN4"/>
<evidence type="ECO:0000313" key="4">
    <source>
        <dbReference type="EMBL" id="KAJ8902818.1"/>
    </source>
</evidence>
<sequence>MEGPVSSENSDEQGDPFDAWLEDVCTVQERFSEFFVRARRYVVVLDIFEREERNGRRLNVIIRGSHNYPEVAPVVSSPSKRLGEELRALSETLAPKRSLFELVAIAVDIVSLDYVLEKGRTDPVQETEQEGGVSVQQLPREVIFRIASMLNYDQVRKLGSSCSFLARTLLGWKSDSNQAWAKLARDRFPRLMETSAYKPRGPESSSASTGKGEMLWRAIYRAQERSSELWFYETQPRNVVVQPSAVDQPVSWIRRLPNERSFLIASSDSLGVLDKQRPSSTSTSWKAVPAEPSGSGCGTTNVDVSPLSRPDGMVAATVSPASRKVKLWRRSLEPSRLRCMRTRTFQEPVEKVHLEETYAAIGCRDGSIVVASLCVLQRNITFKRTHRGEITSLNSLWESSKLFSTSTDSKAHVFDLERGREFLKFSCHDPITCAAVTKDEQLAYVASGCAVYVCDFRQRETAAVLGSSLSNDLIQCMTLRDDLLLVCGTESGSVIAWPGNGPWEGVVLARGSCHSPNDRAWNVGLKDIHVDNSRIVGCSPGTVRVWDASLTIQDYSHVIYEAGPQKSLTSMYVDGTEQQALFGLSDGSIEHRSFLDGRLSEDENMLHVLNHPCVQTNS</sequence>
<dbReference type="InterPro" id="IPR036322">
    <property type="entry name" value="WD40_repeat_dom_sf"/>
</dbReference>
<dbReference type="Proteomes" id="UP001157974">
    <property type="component" value="Unassembled WGS sequence"/>
</dbReference>
<organism evidence="4 5">
    <name type="scientific">Rhodosorus marinus</name>
    <dbReference type="NCBI Taxonomy" id="101924"/>
    <lineage>
        <taxon>Eukaryota</taxon>
        <taxon>Rhodophyta</taxon>
        <taxon>Stylonematophyceae</taxon>
        <taxon>Stylonematales</taxon>
        <taxon>Stylonemataceae</taxon>
        <taxon>Rhodosorus</taxon>
    </lineage>
</organism>
<comment type="caution">
    <text evidence="4">The sequence shown here is derived from an EMBL/GenBank/DDBJ whole genome shotgun (WGS) entry which is preliminary data.</text>
</comment>
<feature type="region of interest" description="Disordered" evidence="3">
    <location>
        <begin position="273"/>
        <end position="301"/>
    </location>
</feature>
<accession>A0AAV8UMN4</accession>
<dbReference type="Gene3D" id="2.130.10.10">
    <property type="entry name" value="YVTN repeat-like/Quinoprotein amine dehydrogenase"/>
    <property type="match status" value="2"/>
</dbReference>
<keyword evidence="1" id="KW-0853">WD repeat</keyword>
<evidence type="ECO:0000313" key="5">
    <source>
        <dbReference type="Proteomes" id="UP001157974"/>
    </source>
</evidence>